<dbReference type="InterPro" id="IPR013506">
    <property type="entry name" value="Topo_IIA_bsu_dom2"/>
</dbReference>
<dbReference type="InterPro" id="IPR014721">
    <property type="entry name" value="Ribsml_uS5_D2-typ_fold_subgr"/>
</dbReference>
<dbReference type="PANTHER" id="PTHR45866:SF1">
    <property type="entry name" value="DNA GYRASE SUBUNIT B, MITOCHONDRIAL"/>
    <property type="match status" value="1"/>
</dbReference>
<dbReference type="InterPro" id="IPR006171">
    <property type="entry name" value="TOPRIM_dom"/>
</dbReference>
<organism evidence="14 15">
    <name type="scientific">Candidatus Fokinia solitaria</name>
    <dbReference type="NCBI Taxonomy" id="1802984"/>
    <lineage>
        <taxon>Bacteria</taxon>
        <taxon>Pseudomonadati</taxon>
        <taxon>Pseudomonadota</taxon>
        <taxon>Alphaproteobacteria</taxon>
        <taxon>Rickettsiales</taxon>
        <taxon>Candidatus Midichloriaceae</taxon>
        <taxon>Candidatus Fokinia</taxon>
    </lineage>
</organism>
<evidence type="ECO:0000256" key="6">
    <source>
        <dbReference type="ARBA" id="ARBA00022840"/>
    </source>
</evidence>
<name>A0A2U8BRU8_9RICK</name>
<comment type="subcellular location">
    <subcellularLocation>
        <location evidence="11">Cytoplasm</location>
    </subcellularLocation>
</comment>
<dbReference type="PRINTS" id="PR01159">
    <property type="entry name" value="DNAGYRASEB"/>
</dbReference>
<dbReference type="InterPro" id="IPR013759">
    <property type="entry name" value="Topo_IIA_B_C"/>
</dbReference>
<evidence type="ECO:0000313" key="14">
    <source>
        <dbReference type="EMBL" id="AWD33076.1"/>
    </source>
</evidence>
<protein>
    <recommendedName>
        <fullName evidence="11">DNA gyrase subunit B</fullName>
        <ecNumber evidence="11">5.6.2.2</ecNumber>
    </recommendedName>
</protein>
<dbReference type="KEGG" id="fso:Fsol_00277"/>
<comment type="similarity">
    <text evidence="2 11">Belongs to the type II topoisomerase GyrB family.</text>
</comment>
<dbReference type="GO" id="GO:0005524">
    <property type="term" value="F:ATP binding"/>
    <property type="evidence" value="ECO:0007669"/>
    <property type="project" value="UniProtKB-UniRule"/>
</dbReference>
<evidence type="ECO:0000256" key="4">
    <source>
        <dbReference type="ARBA" id="ARBA00022723"/>
    </source>
</evidence>
<comment type="catalytic activity">
    <reaction evidence="1 11">
        <text>ATP-dependent breakage, passage and rejoining of double-stranded DNA.</text>
        <dbReference type="EC" id="5.6.2.2"/>
    </reaction>
</comment>
<dbReference type="FunFam" id="3.40.50.670:FF:000001">
    <property type="entry name" value="DNA topoisomerase 2"/>
    <property type="match status" value="1"/>
</dbReference>
<dbReference type="Pfam" id="PF00986">
    <property type="entry name" value="DNA_gyraseB_C"/>
    <property type="match status" value="1"/>
</dbReference>
<evidence type="ECO:0000256" key="3">
    <source>
        <dbReference type="ARBA" id="ARBA00022490"/>
    </source>
</evidence>
<accession>A0A2U8BRU8</accession>
<dbReference type="CDD" id="cd16928">
    <property type="entry name" value="HATPase_GyrB-like"/>
    <property type="match status" value="1"/>
</dbReference>
<dbReference type="PROSITE" id="PS50880">
    <property type="entry name" value="TOPRIM"/>
    <property type="match status" value="1"/>
</dbReference>
<comment type="subunit">
    <text evidence="11">Heterotetramer, composed of two GyrA and two GyrB chains. In the heterotetramer, GyrA contains the active site tyrosine that forms a transient covalent intermediate with DNA, while GyrB binds cofactors and catalyzes ATP hydrolysis.</text>
</comment>
<gene>
    <name evidence="11" type="primary">gyrB</name>
    <name evidence="14" type="ORF">Fsol_00277</name>
</gene>
<dbReference type="GO" id="GO:0006265">
    <property type="term" value="P:DNA topological change"/>
    <property type="evidence" value="ECO:0007669"/>
    <property type="project" value="UniProtKB-UniRule"/>
</dbReference>
<feature type="binding site" evidence="11">
    <location>
        <position position="500"/>
    </location>
    <ligand>
        <name>Mg(2+)</name>
        <dbReference type="ChEBI" id="CHEBI:18420"/>
        <label>2</label>
    </ligand>
</feature>
<evidence type="ECO:0000256" key="5">
    <source>
        <dbReference type="ARBA" id="ARBA00022741"/>
    </source>
</evidence>
<dbReference type="NCBIfam" id="NF011501">
    <property type="entry name" value="PRK14939.1"/>
    <property type="match status" value="1"/>
</dbReference>
<evidence type="ECO:0000256" key="10">
    <source>
        <dbReference type="ARBA" id="ARBA00023235"/>
    </source>
</evidence>
<keyword evidence="5 11" id="KW-0547">Nucleotide-binding</keyword>
<feature type="domain" description="Toprim" evidence="13">
    <location>
        <begin position="418"/>
        <end position="533"/>
    </location>
</feature>
<sequence length="844" mass="94450">MTKKYDASSIQVLEGLDAVKKRPGMYIGDVSSSLGLHNMLNEVLDNAVDECIAGYAKNISISLNSDGSASVEDDGRGIPVDVYEGEGVSAAEVIMTKLHAGGKFDSDAYKMSGGLHGVGVSVVNALSEWLLLTVWRDNEYEILFEEGRTVSPLKVNATNVKKCGTRVTFLPSRGVFAVVEFDYNYIEQRIRELAFLNPSASFIIRDYRKDEPFEKTFCFAGGVKEFVAYLDRAKNKLHDIIDIQGQSDDVIVNVSLAWNDGYAENVMCFTNNIRQRDGGTHLAGFRSAITRAVTAYVNTVKHKKYEKLEVSPDDIREGLTAVLSIKVHEPIFSSQTKEKLASGNVKSAVEQVVFSNIERWFEQNPNSAKAIANKILDSAIAREAARKARDLSRKKPGFEISVLAGRLASCQEKDPSLCELFIVEGESAGGSAKQGRDRATQAVLPLRGKVLNVERARIDKVLSHSEIGTLVSALGTGIGRDILDVSKLRYHKIILMTDADVDGAHIRTLLITFFFRYMYSIIEEGHLYIAEPPLYKVRKGQSEKYIKDERELKVFLMSIVSDDVFAILKGEVSRGYILERLEAISSFSEYINHRENVLYKRLAEICIFTDDFLNEDHEMSSADFNISVAQKIVKLWPHGWGLLKDTGKVQVQKSENTRESDAADESGEEHEKVESFFSDSVSEGTKTVINWSISEESKKIKFSLEEENSTSVCEIDFAALKKDIKSSTIRSVLEFYSAINFKISNTLTIKGNTIKFILPSALFSYLLDTARKGMYIQRFKGLGEMNPEQLWETTLDPKNRILKRITVDDFVQADQTFSMLMGDVVGPRREFIEQDALNVKELDV</sequence>
<dbReference type="InterPro" id="IPR049353">
    <property type="entry name" value="GyrB_hook"/>
</dbReference>
<dbReference type="InterPro" id="IPR020568">
    <property type="entry name" value="Ribosomal_Su5_D2-typ_SF"/>
</dbReference>
<dbReference type="Gene3D" id="3.30.565.10">
    <property type="entry name" value="Histidine kinase-like ATPase, C-terminal domain"/>
    <property type="match status" value="1"/>
</dbReference>
<evidence type="ECO:0000256" key="2">
    <source>
        <dbReference type="ARBA" id="ARBA00010708"/>
    </source>
</evidence>
<comment type="cofactor">
    <cofactor evidence="11">
        <name>Mg(2+)</name>
        <dbReference type="ChEBI" id="CHEBI:18420"/>
    </cofactor>
    <cofactor evidence="11">
        <name>Mn(2+)</name>
        <dbReference type="ChEBI" id="CHEBI:29035"/>
    </cofactor>
    <cofactor evidence="11">
        <name>Ca(2+)</name>
        <dbReference type="ChEBI" id="CHEBI:29108"/>
    </cofactor>
    <text evidence="11">Binds two Mg(2+) per subunit. The magnesium ions form salt bridges with both the protein and the DNA. Can also accept other divalent metal cations, such as Mn(2+) or Ca(2+).</text>
</comment>
<dbReference type="PRINTS" id="PR00418">
    <property type="entry name" value="TPI2FAMILY"/>
</dbReference>
<dbReference type="InterPro" id="IPR001241">
    <property type="entry name" value="Topo_IIA"/>
</dbReference>
<dbReference type="GO" id="GO:0003677">
    <property type="term" value="F:DNA binding"/>
    <property type="evidence" value="ECO:0007669"/>
    <property type="project" value="UniProtKB-KW"/>
</dbReference>
<dbReference type="AlphaFoldDB" id="A0A2U8BRU8"/>
<evidence type="ECO:0000256" key="12">
    <source>
        <dbReference type="SAM" id="MobiDB-lite"/>
    </source>
</evidence>
<dbReference type="CDD" id="cd00822">
    <property type="entry name" value="TopoII_Trans_DNA_gyrase"/>
    <property type="match status" value="1"/>
</dbReference>
<keyword evidence="4 11" id="KW-0479">Metal-binding</keyword>
<dbReference type="GO" id="GO:0005737">
    <property type="term" value="C:cytoplasm"/>
    <property type="evidence" value="ECO:0007669"/>
    <property type="project" value="UniProtKB-SubCell"/>
</dbReference>
<keyword evidence="15" id="KW-1185">Reference proteome</keyword>
<dbReference type="Pfam" id="PF21249">
    <property type="entry name" value="GyrB_hook"/>
    <property type="match status" value="1"/>
</dbReference>
<dbReference type="NCBIfam" id="NF004189">
    <property type="entry name" value="PRK05644.1"/>
    <property type="match status" value="1"/>
</dbReference>
<keyword evidence="7 11" id="KW-0460">Magnesium</keyword>
<dbReference type="InterPro" id="IPR011557">
    <property type="entry name" value="GyrB"/>
</dbReference>
<dbReference type="SUPFAM" id="SSF54211">
    <property type="entry name" value="Ribosomal protein S5 domain 2-like"/>
    <property type="match status" value="1"/>
</dbReference>
<dbReference type="Pfam" id="PF00204">
    <property type="entry name" value="DNA_gyraseB"/>
    <property type="match status" value="1"/>
</dbReference>
<dbReference type="PANTHER" id="PTHR45866">
    <property type="entry name" value="DNA GYRASE/TOPOISOMERASE SUBUNIT B"/>
    <property type="match status" value="1"/>
</dbReference>
<dbReference type="InterPro" id="IPR013760">
    <property type="entry name" value="Topo_IIA-like_dom_sf"/>
</dbReference>
<feature type="site" description="Interaction with DNA" evidence="11">
    <location>
        <position position="449"/>
    </location>
</feature>
<dbReference type="SMART" id="SM00433">
    <property type="entry name" value="TOP2c"/>
    <property type="match status" value="1"/>
</dbReference>
<dbReference type="Pfam" id="PF02518">
    <property type="entry name" value="HATPase_c"/>
    <property type="match status" value="1"/>
</dbReference>
<evidence type="ECO:0000256" key="11">
    <source>
        <dbReference type="HAMAP-Rule" id="MF_01898"/>
    </source>
</evidence>
<dbReference type="Pfam" id="PF01751">
    <property type="entry name" value="Toprim"/>
    <property type="match status" value="1"/>
</dbReference>
<dbReference type="Gene3D" id="3.30.230.10">
    <property type="match status" value="1"/>
</dbReference>
<dbReference type="InterPro" id="IPR003594">
    <property type="entry name" value="HATPase_dom"/>
</dbReference>
<dbReference type="InterPro" id="IPR036890">
    <property type="entry name" value="HATPase_C_sf"/>
</dbReference>
<reference evidence="14 15" key="1">
    <citation type="journal article" date="2018" name="Genome Biol. Evol.">
        <title>The Genome Sequence of "Candidatus Fokinia solitaria": Insights on Reductive Evolution in Rickettsiales.</title>
        <authorList>
            <person name="Floriano A.M."/>
            <person name="Castelli M."/>
            <person name="Krenek S."/>
            <person name="Berendonk T.U."/>
            <person name="Bazzocchi C."/>
            <person name="Petroni G."/>
            <person name="Sassera D."/>
        </authorList>
    </citation>
    <scope>NUCLEOTIDE SEQUENCE [LARGE SCALE GENOMIC DNA]</scope>
    <source>
        <strain evidence="14">Rio ETE_ALG 3VII</strain>
    </source>
</reference>
<dbReference type="GO" id="GO:0046872">
    <property type="term" value="F:metal ion binding"/>
    <property type="evidence" value="ECO:0007669"/>
    <property type="project" value="UniProtKB-KW"/>
</dbReference>
<dbReference type="EC" id="5.6.2.2" evidence="11"/>
<dbReference type="GO" id="GO:0005694">
    <property type="term" value="C:chromosome"/>
    <property type="evidence" value="ECO:0007669"/>
    <property type="project" value="InterPro"/>
</dbReference>
<dbReference type="SMART" id="SM00387">
    <property type="entry name" value="HATPase_c"/>
    <property type="match status" value="1"/>
</dbReference>
<keyword evidence="3 11" id="KW-0963">Cytoplasm</keyword>
<comment type="function">
    <text evidence="11">A type II topoisomerase that negatively supercoils closed circular double-stranded (ds) DNA in an ATP-dependent manner to modulate DNA topology and maintain chromosomes in an underwound state. Negative supercoiling favors strand separation, and DNA replication, transcription, recombination and repair, all of which involve strand separation. Also able to catalyze the interconversion of other topological isomers of dsDNA rings, including catenanes and knotted rings. Type II topoisomerases break and join 2 DNA strands simultaneously in an ATP-dependent manner.</text>
</comment>
<dbReference type="Gene3D" id="3.40.50.670">
    <property type="match status" value="2"/>
</dbReference>
<keyword evidence="10 11" id="KW-0413">Isomerase</keyword>
<feature type="site" description="Interaction with DNA" evidence="11">
    <location>
        <position position="452"/>
    </location>
</feature>
<dbReference type="InterPro" id="IPR000565">
    <property type="entry name" value="Topo_IIA_B"/>
</dbReference>
<comment type="miscellaneous">
    <text evidence="11">Few gyrases are as efficient as E.coli at forming negative supercoils. Not all organisms have 2 type II topoisomerases; in organisms with a single type II topoisomerase this enzyme also has to decatenate newly replicated chromosomes.</text>
</comment>
<dbReference type="FunFam" id="3.30.565.10:FF:000002">
    <property type="entry name" value="DNA gyrase subunit B"/>
    <property type="match status" value="1"/>
</dbReference>
<dbReference type="FunFam" id="3.30.230.10:FF:000005">
    <property type="entry name" value="DNA gyrase subunit B"/>
    <property type="match status" value="1"/>
</dbReference>
<keyword evidence="9" id="KW-0238">DNA-binding</keyword>
<dbReference type="GO" id="GO:0003918">
    <property type="term" value="F:DNA topoisomerase type II (double strand cut, ATP-hydrolyzing) activity"/>
    <property type="evidence" value="ECO:0007669"/>
    <property type="project" value="UniProtKB-UniRule"/>
</dbReference>
<proteinExistence type="inferred from homology"/>
<dbReference type="CDD" id="cd03366">
    <property type="entry name" value="TOPRIM_TopoIIA_GyrB"/>
    <property type="match status" value="1"/>
</dbReference>
<evidence type="ECO:0000256" key="9">
    <source>
        <dbReference type="ARBA" id="ARBA00023125"/>
    </source>
</evidence>
<dbReference type="EMBL" id="CP025989">
    <property type="protein sequence ID" value="AWD33076.1"/>
    <property type="molecule type" value="Genomic_DNA"/>
</dbReference>
<dbReference type="OrthoDB" id="9802808at2"/>
<dbReference type="HAMAP" id="MF_01898">
    <property type="entry name" value="GyrB"/>
    <property type="match status" value="1"/>
</dbReference>
<dbReference type="InterPro" id="IPR034160">
    <property type="entry name" value="TOPRIM_GyrB"/>
</dbReference>
<feature type="binding site" evidence="11">
    <location>
        <position position="498"/>
    </location>
    <ligand>
        <name>Mg(2+)</name>
        <dbReference type="ChEBI" id="CHEBI:18420"/>
        <label>2</label>
    </ligand>
</feature>
<dbReference type="Proteomes" id="UP000244519">
    <property type="component" value="Chromosome"/>
</dbReference>
<keyword evidence="8 11" id="KW-0799">Topoisomerase</keyword>
<evidence type="ECO:0000313" key="15">
    <source>
        <dbReference type="Proteomes" id="UP000244519"/>
    </source>
</evidence>
<evidence type="ECO:0000259" key="13">
    <source>
        <dbReference type="PROSITE" id="PS50880"/>
    </source>
</evidence>
<feature type="region of interest" description="Disordered" evidence="12">
    <location>
        <begin position="651"/>
        <end position="678"/>
    </location>
</feature>
<evidence type="ECO:0000256" key="1">
    <source>
        <dbReference type="ARBA" id="ARBA00000185"/>
    </source>
</evidence>
<dbReference type="NCBIfam" id="TIGR01059">
    <property type="entry name" value="gyrB"/>
    <property type="match status" value="1"/>
</dbReference>
<feature type="binding site" evidence="11">
    <location>
        <position position="498"/>
    </location>
    <ligand>
        <name>Mg(2+)</name>
        <dbReference type="ChEBI" id="CHEBI:18420"/>
        <label>1</label>
        <note>catalytic</note>
    </ligand>
</feature>
<dbReference type="SUPFAM" id="SSF55874">
    <property type="entry name" value="ATPase domain of HSP90 chaperone/DNA topoisomerase II/histidine kinase"/>
    <property type="match status" value="1"/>
</dbReference>
<dbReference type="SUPFAM" id="SSF56719">
    <property type="entry name" value="Type II DNA topoisomerase"/>
    <property type="match status" value="1"/>
</dbReference>
<evidence type="ECO:0000256" key="8">
    <source>
        <dbReference type="ARBA" id="ARBA00023029"/>
    </source>
</evidence>
<dbReference type="GO" id="GO:0006261">
    <property type="term" value="P:DNA-templated DNA replication"/>
    <property type="evidence" value="ECO:0007669"/>
    <property type="project" value="UniProtKB-UniRule"/>
</dbReference>
<dbReference type="InterPro" id="IPR002288">
    <property type="entry name" value="DNA_gyrase_B_C"/>
</dbReference>
<dbReference type="RefSeq" id="WP_108673117.1">
    <property type="nucleotide sequence ID" value="NZ_CP025989.1"/>
</dbReference>
<evidence type="ECO:0000256" key="7">
    <source>
        <dbReference type="ARBA" id="ARBA00022842"/>
    </source>
</evidence>
<feature type="binding site" evidence="11">
    <location>
        <position position="424"/>
    </location>
    <ligand>
        <name>Mg(2+)</name>
        <dbReference type="ChEBI" id="CHEBI:18420"/>
        <label>1</label>
        <note>catalytic</note>
    </ligand>
</feature>
<keyword evidence="6 11" id="KW-0067">ATP-binding</keyword>